<keyword evidence="3" id="KW-1185">Reference proteome</keyword>
<accession>A0A9Q3D0I4</accession>
<name>A0A9Q3D0I4_9BASI</name>
<sequence length="80" mass="8952">MVEFSPGLTKDDRFSIDDRLGAGTRLRQTEQEQAYQTTHPIRSHPGSNLRAGDRSQDQFDLATVDQASSFDLASIWPNSI</sequence>
<feature type="compositionally biased region" description="Polar residues" evidence="1">
    <location>
        <begin position="31"/>
        <end position="40"/>
    </location>
</feature>
<proteinExistence type="predicted"/>
<evidence type="ECO:0000313" key="3">
    <source>
        <dbReference type="Proteomes" id="UP000765509"/>
    </source>
</evidence>
<dbReference type="EMBL" id="AVOT02011196">
    <property type="protein sequence ID" value="MBW0491657.1"/>
    <property type="molecule type" value="Genomic_DNA"/>
</dbReference>
<comment type="caution">
    <text evidence="2">The sequence shown here is derived from an EMBL/GenBank/DDBJ whole genome shotgun (WGS) entry which is preliminary data.</text>
</comment>
<feature type="region of interest" description="Disordered" evidence="1">
    <location>
        <begin position="25"/>
        <end position="57"/>
    </location>
</feature>
<protein>
    <submittedName>
        <fullName evidence="2">Uncharacterized protein</fullName>
    </submittedName>
</protein>
<dbReference type="Proteomes" id="UP000765509">
    <property type="component" value="Unassembled WGS sequence"/>
</dbReference>
<organism evidence="2 3">
    <name type="scientific">Austropuccinia psidii MF-1</name>
    <dbReference type="NCBI Taxonomy" id="1389203"/>
    <lineage>
        <taxon>Eukaryota</taxon>
        <taxon>Fungi</taxon>
        <taxon>Dikarya</taxon>
        <taxon>Basidiomycota</taxon>
        <taxon>Pucciniomycotina</taxon>
        <taxon>Pucciniomycetes</taxon>
        <taxon>Pucciniales</taxon>
        <taxon>Sphaerophragmiaceae</taxon>
        <taxon>Austropuccinia</taxon>
    </lineage>
</organism>
<evidence type="ECO:0000313" key="2">
    <source>
        <dbReference type="EMBL" id="MBW0491657.1"/>
    </source>
</evidence>
<reference evidence="2" key="1">
    <citation type="submission" date="2021-03" db="EMBL/GenBank/DDBJ databases">
        <title>Draft genome sequence of rust myrtle Austropuccinia psidii MF-1, a brazilian biotype.</title>
        <authorList>
            <person name="Quecine M.C."/>
            <person name="Pachon D.M.R."/>
            <person name="Bonatelli M.L."/>
            <person name="Correr F.H."/>
            <person name="Franceschini L.M."/>
            <person name="Leite T.F."/>
            <person name="Margarido G.R.A."/>
            <person name="Almeida C.A."/>
            <person name="Ferrarezi J.A."/>
            <person name="Labate C.A."/>
        </authorList>
    </citation>
    <scope>NUCLEOTIDE SEQUENCE</scope>
    <source>
        <strain evidence="2">MF-1</strain>
    </source>
</reference>
<dbReference type="AlphaFoldDB" id="A0A9Q3D0I4"/>
<evidence type="ECO:0000256" key="1">
    <source>
        <dbReference type="SAM" id="MobiDB-lite"/>
    </source>
</evidence>
<gene>
    <name evidence="2" type="ORF">O181_031372</name>
</gene>